<proteinExistence type="predicted"/>
<dbReference type="AlphaFoldDB" id="A0A7E4UTU4"/>
<protein>
    <submittedName>
        <fullName evidence="2">F-box domain-containing protein</fullName>
    </submittedName>
</protein>
<evidence type="ECO:0000313" key="2">
    <source>
        <dbReference type="WBParaSite" id="Pan_g12789.t1"/>
    </source>
</evidence>
<reference evidence="2" key="2">
    <citation type="submission" date="2020-10" db="UniProtKB">
        <authorList>
            <consortium name="WormBaseParasite"/>
        </authorList>
    </citation>
    <scope>IDENTIFICATION</scope>
</reference>
<reference evidence="1" key="1">
    <citation type="journal article" date="2013" name="Genetics">
        <title>The draft genome and transcriptome of Panagrellus redivivus are shaped by the harsh demands of a free-living lifestyle.</title>
        <authorList>
            <person name="Srinivasan J."/>
            <person name="Dillman A.R."/>
            <person name="Macchietto M.G."/>
            <person name="Heikkinen L."/>
            <person name="Lakso M."/>
            <person name="Fracchia K.M."/>
            <person name="Antoshechkin I."/>
            <person name="Mortazavi A."/>
            <person name="Wong G."/>
            <person name="Sternberg P.W."/>
        </authorList>
    </citation>
    <scope>NUCLEOTIDE SEQUENCE [LARGE SCALE GENOMIC DNA]</scope>
    <source>
        <strain evidence="1">MT8872</strain>
    </source>
</reference>
<organism evidence="1 2">
    <name type="scientific">Panagrellus redivivus</name>
    <name type="common">Microworm</name>
    <dbReference type="NCBI Taxonomy" id="6233"/>
    <lineage>
        <taxon>Eukaryota</taxon>
        <taxon>Metazoa</taxon>
        <taxon>Ecdysozoa</taxon>
        <taxon>Nematoda</taxon>
        <taxon>Chromadorea</taxon>
        <taxon>Rhabditida</taxon>
        <taxon>Tylenchina</taxon>
        <taxon>Panagrolaimomorpha</taxon>
        <taxon>Panagrolaimoidea</taxon>
        <taxon>Panagrolaimidae</taxon>
        <taxon>Panagrellus</taxon>
    </lineage>
</organism>
<name>A0A7E4UTU4_PANRE</name>
<accession>A0A7E4UTU4</accession>
<dbReference type="WBParaSite" id="Pan_g12789.t1">
    <property type="protein sequence ID" value="Pan_g12789.t1"/>
    <property type="gene ID" value="Pan_g12789"/>
</dbReference>
<dbReference type="Proteomes" id="UP000492821">
    <property type="component" value="Unassembled WGS sequence"/>
</dbReference>
<evidence type="ECO:0000313" key="1">
    <source>
        <dbReference type="Proteomes" id="UP000492821"/>
    </source>
</evidence>
<keyword evidence="1" id="KW-1185">Reference proteome</keyword>
<sequence length="310" mass="35735">MRDLLDRMTSLPTHHKCRDISLHLLAFALSSRSAFFVLANYANKSLRVETVFGLIYAESLSGDNQSYDNTVFINFCKKYVSQLQIRDFEFSEEPCAKLCDYLAGMTNLEDVDTSPARVPLCHGFTREPKLERYGKLLIANPSFSTLNANMSFLDAVDRLPTKIHFPNLTKLVINVYILGKIDVSRFTRHTFPALNSVYFLESRLSREGIKKLAEFCDITHRSISVVEIGISKIPYKSQRVSRNFQHLDFICEQFNKIKFHNKFTLTVNVPVRSIDIVELGEAAFVMEDDHRWSYKKDINDTSIIYNVFDK</sequence>